<dbReference type="PANTHER" id="PTHR12358">
    <property type="entry name" value="SPHINGOSINE KINASE"/>
    <property type="match status" value="1"/>
</dbReference>
<name>A0A3B7MUU0_9BACT</name>
<feature type="domain" description="DAGKc" evidence="5">
    <location>
        <begin position="1"/>
        <end position="126"/>
    </location>
</feature>
<dbReference type="Gene3D" id="3.40.50.10330">
    <property type="entry name" value="Probable inorganic polyphosphate/atp-NAD kinase, domain 1"/>
    <property type="match status" value="1"/>
</dbReference>
<dbReference type="Pfam" id="PF00781">
    <property type="entry name" value="DAGK_cat"/>
    <property type="match status" value="1"/>
</dbReference>
<organism evidence="6 7">
    <name type="scientific">Paraflavitalea soli</name>
    <dbReference type="NCBI Taxonomy" id="2315862"/>
    <lineage>
        <taxon>Bacteria</taxon>
        <taxon>Pseudomonadati</taxon>
        <taxon>Bacteroidota</taxon>
        <taxon>Chitinophagia</taxon>
        <taxon>Chitinophagales</taxon>
        <taxon>Chitinophagaceae</taxon>
        <taxon>Paraflavitalea</taxon>
    </lineage>
</organism>
<dbReference type="InterPro" id="IPR001206">
    <property type="entry name" value="Diacylglycerol_kinase_cat_dom"/>
</dbReference>
<evidence type="ECO:0000256" key="2">
    <source>
        <dbReference type="ARBA" id="ARBA00022741"/>
    </source>
</evidence>
<dbReference type="KEGG" id="pseg:D3H65_24760"/>
<proteinExistence type="predicted"/>
<dbReference type="RefSeq" id="WP_119052875.1">
    <property type="nucleotide sequence ID" value="NZ_CP032157.1"/>
</dbReference>
<dbReference type="PROSITE" id="PS50146">
    <property type="entry name" value="DAGK"/>
    <property type="match status" value="1"/>
</dbReference>
<dbReference type="SUPFAM" id="SSF111331">
    <property type="entry name" value="NAD kinase/diacylglycerol kinase-like"/>
    <property type="match status" value="1"/>
</dbReference>
<dbReference type="Pfam" id="PF19279">
    <property type="entry name" value="YegS_C"/>
    <property type="match status" value="1"/>
</dbReference>
<protein>
    <submittedName>
        <fullName evidence="6">Diacylglycerol kinase</fullName>
    </submittedName>
</protein>
<keyword evidence="3 6" id="KW-0418">Kinase</keyword>
<keyword evidence="7" id="KW-1185">Reference proteome</keyword>
<evidence type="ECO:0000259" key="5">
    <source>
        <dbReference type="PROSITE" id="PS50146"/>
    </source>
</evidence>
<evidence type="ECO:0000256" key="4">
    <source>
        <dbReference type="ARBA" id="ARBA00022840"/>
    </source>
</evidence>
<evidence type="ECO:0000256" key="1">
    <source>
        <dbReference type="ARBA" id="ARBA00022679"/>
    </source>
</evidence>
<dbReference type="SMART" id="SM00046">
    <property type="entry name" value="DAGKc"/>
    <property type="match status" value="1"/>
</dbReference>
<accession>A0A3B7MUU0</accession>
<dbReference type="InterPro" id="IPR050187">
    <property type="entry name" value="Lipid_Phosphate_FormReg"/>
</dbReference>
<reference evidence="6 7" key="1">
    <citation type="submission" date="2018-09" db="EMBL/GenBank/DDBJ databases">
        <title>Genome sequencing of strain 6GH32-13.</title>
        <authorList>
            <person name="Weon H.-Y."/>
            <person name="Heo J."/>
            <person name="Kwon S.-W."/>
        </authorList>
    </citation>
    <scope>NUCLEOTIDE SEQUENCE [LARGE SCALE GENOMIC DNA]</scope>
    <source>
        <strain evidence="6 7">5GH32-13</strain>
    </source>
</reference>
<evidence type="ECO:0000313" key="7">
    <source>
        <dbReference type="Proteomes" id="UP000263900"/>
    </source>
</evidence>
<evidence type="ECO:0000313" key="6">
    <source>
        <dbReference type="EMBL" id="AXY76999.1"/>
    </source>
</evidence>
<keyword evidence="1" id="KW-0808">Transferase</keyword>
<dbReference type="AlphaFoldDB" id="A0A3B7MUU0"/>
<dbReference type="Proteomes" id="UP000263900">
    <property type="component" value="Chromosome"/>
</dbReference>
<evidence type="ECO:0000256" key="3">
    <source>
        <dbReference type="ARBA" id="ARBA00022777"/>
    </source>
</evidence>
<sequence>MKYVKLLHNPTAGEEDHTKRDLIPLIEAAGWECRYSSTKEKGWDKLEPDTDFVVVAGGDGTIRKAALTLLERKFSDKKIPIAVLPLGTANNISKALGITGTVAETITTWKTGVVKKYDIGRIEGLEETYFLVEGFGYGVFPRLMKVMKKVDKAKKDTPEKALQTALEELHHIILSAEARHYHIQVDDNDHSGRFLLVEVMNSRSIGPNLDLSPQADPGDGQFEIVLVAEEERDALAGWIRKKMDGDEAGYDFRSVSGSKVNIHTEDTLLHVDDEMISLEEPARVTVELQAGVLEFLVAGND</sequence>
<keyword evidence="2" id="KW-0547">Nucleotide-binding</keyword>
<keyword evidence="4" id="KW-0067">ATP-binding</keyword>
<dbReference type="InterPro" id="IPR017438">
    <property type="entry name" value="ATP-NAD_kinase_N"/>
</dbReference>
<dbReference type="PANTHER" id="PTHR12358:SF54">
    <property type="entry name" value="SPHINGOSINE KINASE RELATED PROTEIN"/>
    <property type="match status" value="1"/>
</dbReference>
<gene>
    <name evidence="6" type="ORF">D3H65_24760</name>
</gene>
<dbReference type="GO" id="GO:0016301">
    <property type="term" value="F:kinase activity"/>
    <property type="evidence" value="ECO:0007669"/>
    <property type="project" value="UniProtKB-KW"/>
</dbReference>
<dbReference type="GO" id="GO:0005524">
    <property type="term" value="F:ATP binding"/>
    <property type="evidence" value="ECO:0007669"/>
    <property type="project" value="UniProtKB-KW"/>
</dbReference>
<dbReference type="Gene3D" id="2.60.200.40">
    <property type="match status" value="1"/>
</dbReference>
<dbReference type="EMBL" id="CP032157">
    <property type="protein sequence ID" value="AXY76999.1"/>
    <property type="molecule type" value="Genomic_DNA"/>
</dbReference>
<dbReference type="OrthoDB" id="142078at2"/>
<dbReference type="InterPro" id="IPR045540">
    <property type="entry name" value="YegS/DAGK_C"/>
</dbReference>
<dbReference type="InterPro" id="IPR016064">
    <property type="entry name" value="NAD/diacylglycerol_kinase_sf"/>
</dbReference>